<protein>
    <submittedName>
        <fullName evidence="1">Uncharacterized protein</fullName>
    </submittedName>
</protein>
<sequence length="51" mass="6112">GVHLKVKYEHEHQSATWCVETVVATIEQGFQMWGYQVLCRYVTFFIWVHLL</sequence>
<feature type="non-terminal residue" evidence="1">
    <location>
        <position position="1"/>
    </location>
</feature>
<accession>A0A1A8RQY6</accession>
<organism evidence="1">
    <name type="scientific">Nothobranchius rachovii</name>
    <name type="common">bluefin notho</name>
    <dbReference type="NCBI Taxonomy" id="451742"/>
    <lineage>
        <taxon>Eukaryota</taxon>
        <taxon>Metazoa</taxon>
        <taxon>Chordata</taxon>
        <taxon>Craniata</taxon>
        <taxon>Vertebrata</taxon>
        <taxon>Euteleostomi</taxon>
        <taxon>Actinopterygii</taxon>
        <taxon>Neopterygii</taxon>
        <taxon>Teleostei</taxon>
        <taxon>Neoteleostei</taxon>
        <taxon>Acanthomorphata</taxon>
        <taxon>Ovalentaria</taxon>
        <taxon>Atherinomorphae</taxon>
        <taxon>Cyprinodontiformes</taxon>
        <taxon>Nothobranchiidae</taxon>
        <taxon>Nothobranchius</taxon>
    </lineage>
</organism>
<reference evidence="1" key="2">
    <citation type="submission" date="2016-06" db="EMBL/GenBank/DDBJ databases">
        <title>The genome of a short-lived fish provides insights into sex chromosome evolution and the genetic control of aging.</title>
        <authorList>
            <person name="Reichwald K."/>
            <person name="Felder M."/>
            <person name="Petzold A."/>
            <person name="Koch P."/>
            <person name="Groth M."/>
            <person name="Platzer M."/>
        </authorList>
    </citation>
    <scope>NUCLEOTIDE SEQUENCE</scope>
    <source>
        <tissue evidence="1">Brain</tissue>
    </source>
</reference>
<dbReference type="AlphaFoldDB" id="A0A1A8RQY6"/>
<dbReference type="EMBL" id="HAEI01009677">
    <property type="protein sequence ID" value="SBS08441.1"/>
    <property type="molecule type" value="Transcribed_RNA"/>
</dbReference>
<proteinExistence type="predicted"/>
<evidence type="ECO:0000313" key="1">
    <source>
        <dbReference type="EMBL" id="SBS08441.1"/>
    </source>
</evidence>
<gene>
    <name evidence="1" type="primary">Nfu_g_1_021140</name>
</gene>
<reference evidence="1" key="1">
    <citation type="submission" date="2016-05" db="EMBL/GenBank/DDBJ databases">
        <authorList>
            <person name="Lavstsen T."/>
            <person name="Jespersen J.S."/>
        </authorList>
    </citation>
    <scope>NUCLEOTIDE SEQUENCE</scope>
    <source>
        <tissue evidence="1">Brain</tissue>
    </source>
</reference>
<feature type="non-terminal residue" evidence="1">
    <location>
        <position position="51"/>
    </location>
</feature>
<name>A0A1A8RQY6_9TELE</name>